<accession>A0A316EB88</accession>
<dbReference type="EMBL" id="QGGO01000006">
    <property type="protein sequence ID" value="PWK27682.1"/>
    <property type="molecule type" value="Genomic_DNA"/>
</dbReference>
<protein>
    <submittedName>
        <fullName evidence="2">SusD-like starch-binding protein associating with outer membrane</fullName>
    </submittedName>
</protein>
<dbReference type="InterPro" id="IPR041662">
    <property type="entry name" value="SusD-like_2"/>
</dbReference>
<dbReference type="OrthoDB" id="843771at2"/>
<feature type="signal peptide" evidence="1">
    <location>
        <begin position="1"/>
        <end position="21"/>
    </location>
</feature>
<dbReference type="PROSITE" id="PS51257">
    <property type="entry name" value="PROKAR_LIPOPROTEIN"/>
    <property type="match status" value="1"/>
</dbReference>
<feature type="chain" id="PRO_5016293434" evidence="1">
    <location>
        <begin position="22"/>
        <end position="489"/>
    </location>
</feature>
<comment type="caution">
    <text evidence="2">The sequence shown here is derived from an EMBL/GenBank/DDBJ whole genome shotgun (WGS) entry which is preliminary data.</text>
</comment>
<dbReference type="InterPro" id="IPR011990">
    <property type="entry name" value="TPR-like_helical_dom_sf"/>
</dbReference>
<dbReference type="Gene3D" id="1.25.40.390">
    <property type="match status" value="1"/>
</dbReference>
<evidence type="ECO:0000256" key="1">
    <source>
        <dbReference type="SAM" id="SignalP"/>
    </source>
</evidence>
<evidence type="ECO:0000313" key="3">
    <source>
        <dbReference type="Proteomes" id="UP000245489"/>
    </source>
</evidence>
<gene>
    <name evidence="2" type="ORF">LV89_01573</name>
</gene>
<sequence>MKKYILSILIISLLASCSDYQTLEKNPNLPTSVPSSIILRDVLSKMNDGAWNTMMRNNQFYCSNYNYYDNNEYNWGNASLQFTTLKNVVKMEEEAKNSGAKELNPYSALGKFLRAYYYTNMTLRVGDLPVKDALQGLTIDKPKYDTQKEVFVQILKWLEDSNNDLAQLITTGDRTLDGDIYYGNDLRKWQKSVNSLRLRVLIHLSKRTDDTDLKVKADFANVLGNPTKYPLMSDLSESLQYVWSTNNKYPRNPDNLGNNATRENMAKTYIDLLKNFKDPRLFVVAEPAEAQLAKGLKATDFDAYVGASSGEDLADMSSKAGLGQYSFQSRKRYYSSYTGENTFVISYPEMCFNIAEAINQGWATGNAQDWYEKGVKASMSFYGIADATAYLAQTSVKYAGNNATGLTQILNQKYLAFFQNSGYEAYYNWRRTGVPTFLVGPGTANGTKIPLRYLYPSSESSTNLENLTTSIARQFGGSDNINASMWLIK</sequence>
<organism evidence="2 3">
    <name type="scientific">Arcicella aurantiaca</name>
    <dbReference type="NCBI Taxonomy" id="591202"/>
    <lineage>
        <taxon>Bacteria</taxon>
        <taxon>Pseudomonadati</taxon>
        <taxon>Bacteroidota</taxon>
        <taxon>Cytophagia</taxon>
        <taxon>Cytophagales</taxon>
        <taxon>Flectobacillaceae</taxon>
        <taxon>Arcicella</taxon>
    </lineage>
</organism>
<name>A0A316EB88_9BACT</name>
<proteinExistence type="predicted"/>
<dbReference type="SUPFAM" id="SSF48452">
    <property type="entry name" value="TPR-like"/>
    <property type="match status" value="1"/>
</dbReference>
<dbReference type="Proteomes" id="UP000245489">
    <property type="component" value="Unassembled WGS sequence"/>
</dbReference>
<reference evidence="2 3" key="1">
    <citation type="submission" date="2018-05" db="EMBL/GenBank/DDBJ databases">
        <title>Genomic Encyclopedia of Archaeal and Bacterial Type Strains, Phase II (KMG-II): from individual species to whole genera.</title>
        <authorList>
            <person name="Goeker M."/>
        </authorList>
    </citation>
    <scope>NUCLEOTIDE SEQUENCE [LARGE SCALE GENOMIC DNA]</scope>
    <source>
        <strain evidence="2 3">DSM 22214</strain>
    </source>
</reference>
<dbReference type="AlphaFoldDB" id="A0A316EB88"/>
<dbReference type="Pfam" id="PF12771">
    <property type="entry name" value="SusD-like_2"/>
    <property type="match status" value="1"/>
</dbReference>
<keyword evidence="1" id="KW-0732">Signal</keyword>
<keyword evidence="3" id="KW-1185">Reference proteome</keyword>
<evidence type="ECO:0000313" key="2">
    <source>
        <dbReference type="EMBL" id="PWK27682.1"/>
    </source>
</evidence>
<dbReference type="RefSeq" id="WP_109742321.1">
    <property type="nucleotide sequence ID" value="NZ_QGGO01000006.1"/>
</dbReference>